<gene>
    <name evidence="2" type="ORF">HMPREF1549_00784</name>
</gene>
<dbReference type="Proteomes" id="UP000016498">
    <property type="component" value="Unassembled WGS sequence"/>
</dbReference>
<keyword evidence="1" id="KW-0472">Membrane</keyword>
<accession>U1RNF6</accession>
<sequence length="131" mass="13490">MGSGLLTRVEETSERRIAVGQQLKAKAGLGRSLPGSALTAAAAGAVLLIPLPFLGVLLSFIALVMGVAYLCSSSQYRRPAWAAVVIASVTLVATLVLAMTLLAARMESTVTTPQQSVPLQTAPSAPDDGRD</sequence>
<protein>
    <submittedName>
        <fullName evidence="2">Uncharacterized protein</fullName>
    </submittedName>
</protein>
<organism evidence="2 3">
    <name type="scientific">Actinomyces johnsonii F0510</name>
    <dbReference type="NCBI Taxonomy" id="1227262"/>
    <lineage>
        <taxon>Bacteria</taxon>
        <taxon>Bacillati</taxon>
        <taxon>Actinomycetota</taxon>
        <taxon>Actinomycetes</taxon>
        <taxon>Actinomycetales</taxon>
        <taxon>Actinomycetaceae</taxon>
        <taxon>Actinomyces</taxon>
    </lineage>
</organism>
<comment type="caution">
    <text evidence="2">The sequence shown here is derived from an EMBL/GenBank/DDBJ whole genome shotgun (WGS) entry which is preliminary data.</text>
</comment>
<dbReference type="HOGENOM" id="CLU_2128106_0_0_11"/>
<feature type="transmembrane region" description="Helical" evidence="1">
    <location>
        <begin position="80"/>
        <end position="104"/>
    </location>
</feature>
<evidence type="ECO:0000313" key="3">
    <source>
        <dbReference type="Proteomes" id="UP000016498"/>
    </source>
</evidence>
<keyword evidence="1" id="KW-0812">Transmembrane</keyword>
<dbReference type="AlphaFoldDB" id="U1RNF6"/>
<keyword evidence="1" id="KW-1133">Transmembrane helix</keyword>
<feature type="transmembrane region" description="Helical" evidence="1">
    <location>
        <begin position="40"/>
        <end position="68"/>
    </location>
</feature>
<evidence type="ECO:0000256" key="1">
    <source>
        <dbReference type="SAM" id="Phobius"/>
    </source>
</evidence>
<reference evidence="2 3" key="1">
    <citation type="submission" date="2013-06" db="EMBL/GenBank/DDBJ databases">
        <authorList>
            <person name="Weinstock G."/>
            <person name="Sodergren E."/>
            <person name="Lobos E.A."/>
            <person name="Fulton L."/>
            <person name="Fulton R."/>
            <person name="Courtney L."/>
            <person name="Fronick C."/>
            <person name="O'Laughlin M."/>
            <person name="Godfrey J."/>
            <person name="Wilson R.M."/>
            <person name="Miner T."/>
            <person name="Farmer C."/>
            <person name="Delehaunty K."/>
            <person name="Cordes M."/>
            <person name="Minx P."/>
            <person name="Tomlinson C."/>
            <person name="Chen J."/>
            <person name="Wollam A."/>
            <person name="Pepin K.H."/>
            <person name="Bhonagiri V."/>
            <person name="Zhang X."/>
            <person name="Warren W."/>
            <person name="Mitreva M."/>
            <person name="Mardis E.R."/>
            <person name="Wilson R.K."/>
        </authorList>
    </citation>
    <scope>NUCLEOTIDE SEQUENCE [LARGE SCALE GENOMIC DNA]</scope>
    <source>
        <strain evidence="2 3">F0510</strain>
    </source>
</reference>
<evidence type="ECO:0000313" key="2">
    <source>
        <dbReference type="EMBL" id="ERH21183.1"/>
    </source>
</evidence>
<proteinExistence type="predicted"/>
<dbReference type="PATRIC" id="fig|1227262.3.peg.625"/>
<dbReference type="EMBL" id="AWSD01000075">
    <property type="protein sequence ID" value="ERH21183.1"/>
    <property type="molecule type" value="Genomic_DNA"/>
</dbReference>
<name>U1RNF6_9ACTO</name>